<evidence type="ECO:0000313" key="2">
    <source>
        <dbReference type="EMBL" id="EFG83096.1"/>
    </source>
</evidence>
<protein>
    <submittedName>
        <fullName evidence="2">Uncharacterized protein</fullName>
    </submittedName>
</protein>
<name>D5QIV1_NOVHA</name>
<organism evidence="2 3">
    <name type="scientific">Novacetimonas hansenii ATCC 23769</name>
    <dbReference type="NCBI Taxonomy" id="714995"/>
    <lineage>
        <taxon>Bacteria</taxon>
        <taxon>Pseudomonadati</taxon>
        <taxon>Pseudomonadota</taxon>
        <taxon>Alphaproteobacteria</taxon>
        <taxon>Acetobacterales</taxon>
        <taxon>Acetobacteraceae</taxon>
        <taxon>Novacetimonas</taxon>
    </lineage>
</organism>
<dbReference type="EMBL" id="ADTV01000064">
    <property type="protein sequence ID" value="EFG83096.1"/>
    <property type="molecule type" value="Genomic_DNA"/>
</dbReference>
<proteinExistence type="predicted"/>
<evidence type="ECO:0000256" key="1">
    <source>
        <dbReference type="SAM" id="MobiDB-lite"/>
    </source>
</evidence>
<feature type="region of interest" description="Disordered" evidence="1">
    <location>
        <begin position="22"/>
        <end position="65"/>
    </location>
</feature>
<evidence type="ECO:0000313" key="3">
    <source>
        <dbReference type="Proteomes" id="UP000006468"/>
    </source>
</evidence>
<comment type="caution">
    <text evidence="2">The sequence shown here is derived from an EMBL/GenBank/DDBJ whole genome shotgun (WGS) entry which is preliminary data.</text>
</comment>
<dbReference type="AlphaFoldDB" id="D5QIV1"/>
<dbReference type="Proteomes" id="UP000006468">
    <property type="component" value="Chromosome"/>
</dbReference>
<gene>
    <name evidence="2" type="ORF">GXY_15412</name>
</gene>
<sequence>MHARITVARPHRIFTGFLCMKGPFSSQGAPHKSMRGKAAPSRPAQRIPHGTSPTEHPQQGIPKPAFRTAHLGQRILGNTSRTAIRDDPPVR</sequence>
<reference evidence="2 3" key="1">
    <citation type="journal article" date="2010" name="J. Bacteriol.">
        <title>Genome sequence of a cellulose-producing bacterium, Gluconacetobacter hansenii ATCC 23769.</title>
        <authorList>
            <person name="Iyer P.R."/>
            <person name="Geib S.M."/>
            <person name="Catchmark J."/>
            <person name="Kao T.H."/>
            <person name="Tien M."/>
        </authorList>
    </citation>
    <scope>NUCLEOTIDE SEQUENCE [LARGE SCALE GENOMIC DNA]</scope>
    <source>
        <strain evidence="2 3">ATCC 23769</strain>
    </source>
</reference>
<accession>D5QIV1</accession>
<dbReference type="HOGENOM" id="CLU_2423085_0_0_5"/>